<reference evidence="1" key="1">
    <citation type="submission" date="2023-10" db="EMBL/GenBank/DDBJ databases">
        <title>Genome assembly of Pristionchus species.</title>
        <authorList>
            <person name="Yoshida K."/>
            <person name="Sommer R.J."/>
        </authorList>
    </citation>
    <scope>NUCLEOTIDE SEQUENCE</scope>
    <source>
        <strain evidence="1">RS5133</strain>
    </source>
</reference>
<sequence>NALELIDCLLFFASSFFIRPHYFFGGACDNEGSPIELLKDSEGCSCFNVMYSCLLPFFPALISSALSTCLLFGSTSSRSPSSTSGTLWLARFAVGCFSTCLLHSRTSWATVNVTARKKLLWRGGSAVMVTVVWTGDS</sequence>
<feature type="non-terminal residue" evidence="1">
    <location>
        <position position="1"/>
    </location>
</feature>
<evidence type="ECO:0000313" key="1">
    <source>
        <dbReference type="EMBL" id="GMT37669.1"/>
    </source>
</evidence>
<dbReference type="EMBL" id="BTSY01000220">
    <property type="protein sequence ID" value="GMT37669.1"/>
    <property type="molecule type" value="Genomic_DNA"/>
</dbReference>
<dbReference type="Proteomes" id="UP001432322">
    <property type="component" value="Unassembled WGS sequence"/>
</dbReference>
<accession>A0AAV5X0P2</accession>
<organism evidence="1 2">
    <name type="scientific">Pristionchus fissidentatus</name>
    <dbReference type="NCBI Taxonomy" id="1538716"/>
    <lineage>
        <taxon>Eukaryota</taxon>
        <taxon>Metazoa</taxon>
        <taxon>Ecdysozoa</taxon>
        <taxon>Nematoda</taxon>
        <taxon>Chromadorea</taxon>
        <taxon>Rhabditida</taxon>
        <taxon>Rhabditina</taxon>
        <taxon>Diplogasteromorpha</taxon>
        <taxon>Diplogasteroidea</taxon>
        <taxon>Neodiplogasteridae</taxon>
        <taxon>Pristionchus</taxon>
    </lineage>
</organism>
<evidence type="ECO:0000313" key="2">
    <source>
        <dbReference type="Proteomes" id="UP001432322"/>
    </source>
</evidence>
<keyword evidence="2" id="KW-1185">Reference proteome</keyword>
<gene>
    <name evidence="1" type="ORF">PFISCL1PPCAC_28966</name>
</gene>
<evidence type="ECO:0008006" key="3">
    <source>
        <dbReference type="Google" id="ProtNLM"/>
    </source>
</evidence>
<name>A0AAV5X0P2_9BILA</name>
<protein>
    <recommendedName>
        <fullName evidence="3">G protein-coupled receptor</fullName>
    </recommendedName>
</protein>
<dbReference type="AlphaFoldDB" id="A0AAV5X0P2"/>
<comment type="caution">
    <text evidence="1">The sequence shown here is derived from an EMBL/GenBank/DDBJ whole genome shotgun (WGS) entry which is preliminary data.</text>
</comment>
<proteinExistence type="predicted"/>